<gene>
    <name evidence="4" type="ORF">ACFQV2_32530</name>
</gene>
<dbReference type="PROSITE" id="PS50222">
    <property type="entry name" value="EF_HAND_2"/>
    <property type="match status" value="3"/>
</dbReference>
<dbReference type="Gene3D" id="1.10.238.10">
    <property type="entry name" value="EF-hand"/>
    <property type="match status" value="1"/>
</dbReference>
<protein>
    <submittedName>
        <fullName evidence="4">EF-hand domain-containing protein</fullName>
    </submittedName>
</protein>
<keyword evidence="2" id="KW-0106">Calcium</keyword>
<dbReference type="InterPro" id="IPR050145">
    <property type="entry name" value="Centrin_CML-like"/>
</dbReference>
<name>A0ABW2TWZ4_9PSEU</name>
<feature type="domain" description="EF-hand" evidence="3">
    <location>
        <begin position="134"/>
        <end position="169"/>
    </location>
</feature>
<dbReference type="PANTHER" id="PTHR23050">
    <property type="entry name" value="CALCIUM BINDING PROTEIN"/>
    <property type="match status" value="1"/>
</dbReference>
<reference evidence="5" key="1">
    <citation type="journal article" date="2019" name="Int. J. Syst. Evol. Microbiol.">
        <title>The Global Catalogue of Microorganisms (GCM) 10K type strain sequencing project: providing services to taxonomists for standard genome sequencing and annotation.</title>
        <authorList>
            <consortium name="The Broad Institute Genomics Platform"/>
            <consortium name="The Broad Institute Genome Sequencing Center for Infectious Disease"/>
            <person name="Wu L."/>
            <person name="Ma J."/>
        </authorList>
    </citation>
    <scope>NUCLEOTIDE SEQUENCE [LARGE SCALE GENOMIC DNA]</scope>
    <source>
        <strain evidence="5">JCM 17695</strain>
    </source>
</reference>
<feature type="domain" description="EF-hand" evidence="3">
    <location>
        <begin position="100"/>
        <end position="133"/>
    </location>
</feature>
<keyword evidence="1" id="KW-0677">Repeat</keyword>
<evidence type="ECO:0000256" key="1">
    <source>
        <dbReference type="ARBA" id="ARBA00022737"/>
    </source>
</evidence>
<organism evidence="4 5">
    <name type="scientific">Actinokineospora soli</name>
    <dbReference type="NCBI Taxonomy" id="1048753"/>
    <lineage>
        <taxon>Bacteria</taxon>
        <taxon>Bacillati</taxon>
        <taxon>Actinomycetota</taxon>
        <taxon>Actinomycetes</taxon>
        <taxon>Pseudonocardiales</taxon>
        <taxon>Pseudonocardiaceae</taxon>
        <taxon>Actinokineospora</taxon>
    </lineage>
</organism>
<evidence type="ECO:0000256" key="2">
    <source>
        <dbReference type="ARBA" id="ARBA00022837"/>
    </source>
</evidence>
<dbReference type="SUPFAM" id="SSF47473">
    <property type="entry name" value="EF-hand"/>
    <property type="match status" value="1"/>
</dbReference>
<evidence type="ECO:0000313" key="5">
    <source>
        <dbReference type="Proteomes" id="UP001596512"/>
    </source>
</evidence>
<dbReference type="InterPro" id="IPR002048">
    <property type="entry name" value="EF_hand_dom"/>
</dbReference>
<dbReference type="CDD" id="cd00051">
    <property type="entry name" value="EFh"/>
    <property type="match status" value="1"/>
</dbReference>
<feature type="domain" description="EF-hand" evidence="3">
    <location>
        <begin position="5"/>
        <end position="40"/>
    </location>
</feature>
<accession>A0ABW2TWZ4</accession>
<evidence type="ECO:0000313" key="4">
    <source>
        <dbReference type="EMBL" id="MFC7617447.1"/>
    </source>
</evidence>
<dbReference type="SMART" id="SM00054">
    <property type="entry name" value="EFh"/>
    <property type="match status" value="3"/>
</dbReference>
<dbReference type="Pfam" id="PF13499">
    <property type="entry name" value="EF-hand_7"/>
    <property type="match status" value="1"/>
</dbReference>
<dbReference type="InterPro" id="IPR018247">
    <property type="entry name" value="EF_Hand_1_Ca_BS"/>
</dbReference>
<dbReference type="EMBL" id="JBHTEY010000004">
    <property type="protein sequence ID" value="MFC7617447.1"/>
    <property type="molecule type" value="Genomic_DNA"/>
</dbReference>
<dbReference type="PROSITE" id="PS00018">
    <property type="entry name" value="EF_HAND_1"/>
    <property type="match status" value="2"/>
</dbReference>
<evidence type="ECO:0000259" key="3">
    <source>
        <dbReference type="PROSITE" id="PS50222"/>
    </source>
</evidence>
<keyword evidence="5" id="KW-1185">Reference proteome</keyword>
<comment type="caution">
    <text evidence="4">The sequence shown here is derived from an EMBL/GenBank/DDBJ whole genome shotgun (WGS) entry which is preliminary data.</text>
</comment>
<proteinExistence type="predicted"/>
<dbReference type="InterPro" id="IPR011992">
    <property type="entry name" value="EF-hand-dom_pair"/>
</dbReference>
<dbReference type="Pfam" id="PF00036">
    <property type="entry name" value="EF-hand_1"/>
    <property type="match status" value="1"/>
</dbReference>
<sequence>MTASVQDSRLKRRFELWDSNGDGTIDKSDYETEARRILQSFGEQETSAKGRALMSAYLGMWDKLANKANVGPQGKVSMDQFLQVSEQELVQGGDAGFDRNLRPTIEAIVDICDTDGDGEVSPNEFKRWMRAAGVDERQADQAFRKMDTNQSGHLSVEELVEAVKAYHQGTSDINLLGR</sequence>
<dbReference type="Proteomes" id="UP001596512">
    <property type="component" value="Unassembled WGS sequence"/>
</dbReference>